<protein>
    <submittedName>
        <fullName evidence="2">Uncharacterized protein</fullName>
    </submittedName>
</protein>
<evidence type="ECO:0000256" key="1">
    <source>
        <dbReference type="SAM" id="SignalP"/>
    </source>
</evidence>
<gene>
    <name evidence="2" type="ORF">NOR_07433</name>
</gene>
<reference evidence="2 3" key="1">
    <citation type="journal article" date="2016" name="Genome Biol. Evol.">
        <title>Divergent and convergent evolution of fungal pathogenicity.</title>
        <authorList>
            <person name="Shang Y."/>
            <person name="Xiao G."/>
            <person name="Zheng P."/>
            <person name="Cen K."/>
            <person name="Zhan S."/>
            <person name="Wang C."/>
        </authorList>
    </citation>
    <scope>NUCLEOTIDE SEQUENCE [LARGE SCALE GENOMIC DNA]</scope>
    <source>
        <strain evidence="2 3">RCEF 4871</strain>
    </source>
</reference>
<dbReference type="OrthoDB" id="5230873at2759"/>
<comment type="caution">
    <text evidence="2">The sequence shown here is derived from an EMBL/GenBank/DDBJ whole genome shotgun (WGS) entry which is preliminary data.</text>
</comment>
<keyword evidence="1" id="KW-0732">Signal</keyword>
<dbReference type="AlphaFoldDB" id="A0A166Y8F6"/>
<evidence type="ECO:0000313" key="2">
    <source>
        <dbReference type="EMBL" id="OAA36633.1"/>
    </source>
</evidence>
<name>A0A166Y8F6_METRR</name>
<evidence type="ECO:0000313" key="3">
    <source>
        <dbReference type="Proteomes" id="UP000243498"/>
    </source>
</evidence>
<dbReference type="Proteomes" id="UP000243498">
    <property type="component" value="Unassembled WGS sequence"/>
</dbReference>
<feature type="chain" id="PRO_5007882649" evidence="1">
    <location>
        <begin position="19"/>
        <end position="190"/>
    </location>
</feature>
<proteinExistence type="predicted"/>
<sequence length="190" mass="20665">MIWLCSVLLAAVSLSCHAEANYVEGSREPFQLYGYGNNIGGLNVFSLGGIVYLGDYRKTNDSQAAPLIITPVNPESNSCTWLGSPNTTDLVDHASPPTWSNRTFAIPASNSSSTEVGLVATNHDTVDMLTMGFEFYGNVVFFLNKQKALCSRFYAVPTAMDGVYSLQWNVTDKEAAHVVPLALKRIPPSH</sequence>
<dbReference type="EMBL" id="AZHC01000034">
    <property type="protein sequence ID" value="OAA36633.1"/>
    <property type="molecule type" value="Genomic_DNA"/>
</dbReference>
<organism evidence="2 3">
    <name type="scientific">Metarhizium rileyi (strain RCEF 4871)</name>
    <name type="common">Nomuraea rileyi</name>
    <dbReference type="NCBI Taxonomy" id="1649241"/>
    <lineage>
        <taxon>Eukaryota</taxon>
        <taxon>Fungi</taxon>
        <taxon>Dikarya</taxon>
        <taxon>Ascomycota</taxon>
        <taxon>Pezizomycotina</taxon>
        <taxon>Sordariomycetes</taxon>
        <taxon>Hypocreomycetidae</taxon>
        <taxon>Hypocreales</taxon>
        <taxon>Clavicipitaceae</taxon>
        <taxon>Metarhizium</taxon>
    </lineage>
</organism>
<dbReference type="OMA" id="NEWFASP"/>
<feature type="signal peptide" evidence="1">
    <location>
        <begin position="1"/>
        <end position="18"/>
    </location>
</feature>
<keyword evidence="3" id="KW-1185">Reference proteome</keyword>
<accession>A0A166Y8F6</accession>